<accession>A0A1H6KCE0</accession>
<keyword evidence="3" id="KW-1185">Reference proteome</keyword>
<evidence type="ECO:0000313" key="2">
    <source>
        <dbReference type="EMBL" id="SEH73152.1"/>
    </source>
</evidence>
<organism evidence="2 3">
    <name type="scientific">Rheinheimera pacifica</name>
    <dbReference type="NCBI Taxonomy" id="173990"/>
    <lineage>
        <taxon>Bacteria</taxon>
        <taxon>Pseudomonadati</taxon>
        <taxon>Pseudomonadota</taxon>
        <taxon>Gammaproteobacteria</taxon>
        <taxon>Chromatiales</taxon>
        <taxon>Chromatiaceae</taxon>
        <taxon>Rheinheimera</taxon>
    </lineage>
</organism>
<name>A0A1H6KCE0_9GAMM</name>
<evidence type="ECO:0000256" key="1">
    <source>
        <dbReference type="SAM" id="MobiDB-lite"/>
    </source>
</evidence>
<dbReference type="STRING" id="173990.SAMN05660691_01093"/>
<dbReference type="Proteomes" id="UP000199371">
    <property type="component" value="Unassembled WGS sequence"/>
</dbReference>
<dbReference type="RefSeq" id="WP_177172161.1">
    <property type="nucleotide sequence ID" value="NZ_FNXF01000003.1"/>
</dbReference>
<gene>
    <name evidence="2" type="ORF">SAMN05660691_01093</name>
</gene>
<dbReference type="AlphaFoldDB" id="A0A1H6KCE0"/>
<dbReference type="EMBL" id="FNXF01000003">
    <property type="protein sequence ID" value="SEH73152.1"/>
    <property type="molecule type" value="Genomic_DNA"/>
</dbReference>
<reference evidence="3" key="1">
    <citation type="submission" date="2016-10" db="EMBL/GenBank/DDBJ databases">
        <authorList>
            <person name="Varghese N."/>
            <person name="Submissions S."/>
        </authorList>
    </citation>
    <scope>NUCLEOTIDE SEQUENCE [LARGE SCALE GENOMIC DNA]</scope>
    <source>
        <strain evidence="3">DSM 17616</strain>
    </source>
</reference>
<evidence type="ECO:0000313" key="3">
    <source>
        <dbReference type="Proteomes" id="UP000199371"/>
    </source>
</evidence>
<sequence length="52" mass="5814">MQKPTEFEMATAEQLATARGHSKPTAADTEDAKALVESWNTKRLQLGLQPWE</sequence>
<protein>
    <submittedName>
        <fullName evidence="2">Uncharacterized protein</fullName>
    </submittedName>
</protein>
<proteinExistence type="predicted"/>
<feature type="region of interest" description="Disordered" evidence="1">
    <location>
        <begin position="1"/>
        <end position="28"/>
    </location>
</feature>